<dbReference type="InterPro" id="IPR059185">
    <property type="entry name" value="MRP13_sacc"/>
</dbReference>
<dbReference type="GeneID" id="34684964"/>
<reference evidence="1 2" key="1">
    <citation type="submission" date="2014-12" db="EMBL/GenBank/DDBJ databases">
        <authorList>
            <person name="Neuveglise Cecile"/>
        </authorList>
    </citation>
    <scope>NUCLEOTIDE SEQUENCE [LARGE SCALE GENOMIC DNA]</scope>
    <source>
        <strain evidence="1 2">CBS 12615</strain>
    </source>
</reference>
<dbReference type="AlphaFoldDB" id="A0A0C7N0U7"/>
<sequence>MLKFSSRRCASTFQKADAKLDQFYKYHATQASLRPWIYRPRNSNMLLTLDLKDPDSDAPLKPRAPVRPLSRKTLNTYIWSAQEASQLLDLLHKWTSLTTRKTGIWHYFTASHLQNILFASTFKLGKLSSFLKHLYLWRPRFVEAQNGAIFDVEHFFNSVVTCQLHRNNARNLSDAATAQNKLLTAWNQVTDKNNESGLTSHLVAALAKQQGFAPDVPLPGLPEVPLVLPTADVKQWSKGKLASFLSENRFRYIMARSLLEYGNLTPPVVDFVGSYKAIMKKLKRPDIYEEYVVNAKTLATVPTSVANAAPHPAAEK</sequence>
<accession>A0A0C7N0U7</accession>
<name>A0A0C7N0U7_9SACH</name>
<dbReference type="EMBL" id="LN736362">
    <property type="protein sequence ID" value="CEP61539.1"/>
    <property type="molecule type" value="Genomic_DNA"/>
</dbReference>
<organism evidence="1 2">
    <name type="scientific">Lachancea lanzarotensis</name>
    <dbReference type="NCBI Taxonomy" id="1245769"/>
    <lineage>
        <taxon>Eukaryota</taxon>
        <taxon>Fungi</taxon>
        <taxon>Dikarya</taxon>
        <taxon>Ascomycota</taxon>
        <taxon>Saccharomycotina</taxon>
        <taxon>Saccharomycetes</taxon>
        <taxon>Saccharomycetales</taxon>
        <taxon>Saccharomycetaceae</taxon>
        <taxon>Lachancea</taxon>
    </lineage>
</organism>
<dbReference type="Proteomes" id="UP000054304">
    <property type="component" value="Unassembled WGS sequence"/>
</dbReference>
<protein>
    <submittedName>
        <fullName evidence="1">LALA0S03e05116g1_1</fullName>
    </submittedName>
</protein>
<keyword evidence="2" id="KW-1185">Reference proteome</keyword>
<gene>
    <name evidence="1" type="ORF">LALA0_S03e05116g</name>
</gene>
<proteinExistence type="predicted"/>
<dbReference type="OrthoDB" id="4061106at2759"/>
<evidence type="ECO:0000313" key="1">
    <source>
        <dbReference type="EMBL" id="CEP61539.1"/>
    </source>
</evidence>
<dbReference type="GO" id="GO:0005763">
    <property type="term" value="C:mitochondrial small ribosomal subunit"/>
    <property type="evidence" value="ECO:0007669"/>
    <property type="project" value="EnsemblFungi"/>
</dbReference>
<dbReference type="CDD" id="cd23704">
    <property type="entry name" value="mS44"/>
    <property type="match status" value="1"/>
</dbReference>
<dbReference type="HOGENOM" id="CLU_894829_0_0_1"/>
<evidence type="ECO:0000313" key="2">
    <source>
        <dbReference type="Proteomes" id="UP000054304"/>
    </source>
</evidence>
<dbReference type="GO" id="GO:0003735">
    <property type="term" value="F:structural constituent of ribosome"/>
    <property type="evidence" value="ECO:0007669"/>
    <property type="project" value="EnsemblFungi"/>
</dbReference>
<dbReference type="RefSeq" id="XP_022627773.1">
    <property type="nucleotide sequence ID" value="XM_022773284.1"/>
</dbReference>
<dbReference type="STRING" id="1245769.A0A0C7N0U7"/>